<keyword evidence="10 19" id="KW-0418">Kinase</keyword>
<dbReference type="AlphaFoldDB" id="A0A395I8U5"/>
<feature type="domain" description="Protein kinase" evidence="18">
    <location>
        <begin position="5"/>
        <end position="361"/>
    </location>
</feature>
<dbReference type="GO" id="GO:0000781">
    <property type="term" value="C:chromosome, telomeric region"/>
    <property type="evidence" value="ECO:0007669"/>
    <property type="project" value="UniProtKB-SubCell"/>
</dbReference>
<keyword evidence="8" id="KW-0808">Transferase</keyword>
<evidence type="ECO:0000313" key="20">
    <source>
        <dbReference type="Proteomes" id="UP000248961"/>
    </source>
</evidence>
<keyword evidence="12" id="KW-0158">Chromosome</keyword>
<evidence type="ECO:0000256" key="6">
    <source>
        <dbReference type="ARBA" id="ARBA00019973"/>
    </source>
</evidence>
<dbReference type="InterPro" id="IPR011009">
    <property type="entry name" value="Kinase-like_dom_sf"/>
</dbReference>
<organism evidence="19 20">
    <name type="scientific">Aspergillus homomorphus (strain CBS 101889)</name>
    <dbReference type="NCBI Taxonomy" id="1450537"/>
    <lineage>
        <taxon>Eukaryota</taxon>
        <taxon>Fungi</taxon>
        <taxon>Dikarya</taxon>
        <taxon>Ascomycota</taxon>
        <taxon>Pezizomycotina</taxon>
        <taxon>Eurotiomycetes</taxon>
        <taxon>Eurotiomycetidae</taxon>
        <taxon>Eurotiales</taxon>
        <taxon>Aspergillaceae</taxon>
        <taxon>Aspergillus</taxon>
        <taxon>Aspergillus subgen. Circumdati</taxon>
    </lineage>
</organism>
<dbReference type="Proteomes" id="UP000248961">
    <property type="component" value="Unassembled WGS sequence"/>
</dbReference>
<dbReference type="Gene3D" id="1.10.510.10">
    <property type="entry name" value="Transferase(Phosphotransferase) domain 1"/>
    <property type="match status" value="1"/>
</dbReference>
<dbReference type="PANTHER" id="PTHR24343:SF137">
    <property type="entry name" value="SERINE_THREONINE-PROTEIN KINASE HRK1"/>
    <property type="match status" value="1"/>
</dbReference>
<evidence type="ECO:0000256" key="8">
    <source>
        <dbReference type="ARBA" id="ARBA00022679"/>
    </source>
</evidence>
<evidence type="ECO:0000313" key="19">
    <source>
        <dbReference type="EMBL" id="RAL14564.1"/>
    </source>
</evidence>
<dbReference type="PANTHER" id="PTHR24343">
    <property type="entry name" value="SERINE/THREONINE KINASE"/>
    <property type="match status" value="1"/>
</dbReference>
<dbReference type="SMART" id="SM00220">
    <property type="entry name" value="S_TKc"/>
    <property type="match status" value="1"/>
</dbReference>
<dbReference type="InterPro" id="IPR008266">
    <property type="entry name" value="Tyr_kinase_AS"/>
</dbReference>
<dbReference type="VEuPathDB" id="FungiDB:BO97DRAFT_412389"/>
<dbReference type="GO" id="GO:0004674">
    <property type="term" value="F:protein serine/threonine kinase activity"/>
    <property type="evidence" value="ECO:0007669"/>
    <property type="project" value="UniProtKB-KW"/>
</dbReference>
<evidence type="ECO:0000256" key="4">
    <source>
        <dbReference type="ARBA" id="ARBA00012513"/>
    </source>
</evidence>
<dbReference type="PROSITE" id="PS00107">
    <property type="entry name" value="PROTEIN_KINASE_ATP"/>
    <property type="match status" value="1"/>
</dbReference>
<evidence type="ECO:0000256" key="10">
    <source>
        <dbReference type="ARBA" id="ARBA00022777"/>
    </source>
</evidence>
<evidence type="ECO:0000256" key="15">
    <source>
        <dbReference type="ARBA" id="ARBA00047899"/>
    </source>
</evidence>
<proteinExistence type="predicted"/>
<comment type="catalytic activity">
    <reaction evidence="15">
        <text>L-threonyl-[protein] + ATP = O-phospho-L-threonyl-[protein] + ADP + H(+)</text>
        <dbReference type="Rhea" id="RHEA:46608"/>
        <dbReference type="Rhea" id="RHEA-COMP:11060"/>
        <dbReference type="Rhea" id="RHEA-COMP:11605"/>
        <dbReference type="ChEBI" id="CHEBI:15378"/>
        <dbReference type="ChEBI" id="CHEBI:30013"/>
        <dbReference type="ChEBI" id="CHEBI:30616"/>
        <dbReference type="ChEBI" id="CHEBI:61977"/>
        <dbReference type="ChEBI" id="CHEBI:456216"/>
        <dbReference type="EC" id="2.7.11.1"/>
    </reaction>
</comment>
<evidence type="ECO:0000256" key="13">
    <source>
        <dbReference type="ARBA" id="ARBA00030980"/>
    </source>
</evidence>
<dbReference type="GO" id="GO:0005524">
    <property type="term" value="F:ATP binding"/>
    <property type="evidence" value="ECO:0007669"/>
    <property type="project" value="UniProtKB-UniRule"/>
</dbReference>
<reference evidence="19 20" key="1">
    <citation type="submission" date="2018-02" db="EMBL/GenBank/DDBJ databases">
        <title>The genomes of Aspergillus section Nigri reveals drivers in fungal speciation.</title>
        <authorList>
            <consortium name="DOE Joint Genome Institute"/>
            <person name="Vesth T.C."/>
            <person name="Nybo J."/>
            <person name="Theobald S."/>
            <person name="Brandl J."/>
            <person name="Frisvad J.C."/>
            <person name="Nielsen K.F."/>
            <person name="Lyhne E.K."/>
            <person name="Kogle M.E."/>
            <person name="Kuo A."/>
            <person name="Riley R."/>
            <person name="Clum A."/>
            <person name="Nolan M."/>
            <person name="Lipzen A."/>
            <person name="Salamov A."/>
            <person name="Henrissat B."/>
            <person name="Wiebenga A."/>
            <person name="De vries R.P."/>
            <person name="Grigoriev I.V."/>
            <person name="Mortensen U.H."/>
            <person name="Andersen M.R."/>
            <person name="Baker S.E."/>
        </authorList>
    </citation>
    <scope>NUCLEOTIDE SEQUENCE [LARGE SCALE GENOMIC DNA]</scope>
    <source>
        <strain evidence="19 20">CBS 101889</strain>
    </source>
</reference>
<comment type="catalytic activity">
    <reaction evidence="16">
        <text>L-seryl-[protein] + ATP = O-phospho-L-seryl-[protein] + ADP + H(+)</text>
        <dbReference type="Rhea" id="RHEA:17989"/>
        <dbReference type="Rhea" id="RHEA-COMP:9863"/>
        <dbReference type="Rhea" id="RHEA-COMP:11604"/>
        <dbReference type="ChEBI" id="CHEBI:15378"/>
        <dbReference type="ChEBI" id="CHEBI:29999"/>
        <dbReference type="ChEBI" id="CHEBI:30616"/>
        <dbReference type="ChEBI" id="CHEBI:83421"/>
        <dbReference type="ChEBI" id="CHEBI:456216"/>
        <dbReference type="EC" id="2.7.11.1"/>
    </reaction>
</comment>
<keyword evidence="7" id="KW-0723">Serine/threonine-protein kinase</keyword>
<dbReference type="PROSITE" id="PS00109">
    <property type="entry name" value="PROTEIN_KINASE_TYR"/>
    <property type="match status" value="1"/>
</dbReference>
<keyword evidence="20" id="KW-1185">Reference proteome</keyword>
<keyword evidence="11 17" id="KW-0067">ATP-binding</keyword>
<name>A0A395I8U5_ASPHC</name>
<evidence type="ECO:0000256" key="3">
    <source>
        <dbReference type="ARBA" id="ARBA00011534"/>
    </source>
</evidence>
<dbReference type="EC" id="2.7.11.1" evidence="4"/>
<sequence>MTDHFVVRGILGTGTYGVVFLAHKNNEDHLYAIKMENLVTIGTSMQYYAQPTVVGCIGPQPMVAPLFTEEFVDYHYIPVEAYILLLTNESDRFPTLDSVYTHGYYQAIVMDAHVDDEVAESAYDPDAPFAKWNEERFSSCGGHNFVYMKETKLQEYMVCKIASHLLEGIAYLRDMRICHNDLTMSNFVIDKNLNTTLLDVGLFTFALTDDDYWAPDFTYVPGYEGNSTPEVILALLRDIYRDRLKKRTQIQVGVPHDVRKTGLWMLAADIYELLHGYMPWENPEWDGRVSYLSQWKQQGIPRGHEQLRSYEANRRRHRVVNLEIPLRESLSQDCADAMLMMFAKDTKKRPTLPEMESFVWFGQWDYLDPEQFQRPAPYDT</sequence>
<evidence type="ECO:0000256" key="12">
    <source>
        <dbReference type="ARBA" id="ARBA00022895"/>
    </source>
</evidence>
<dbReference type="InterPro" id="IPR000719">
    <property type="entry name" value="Prot_kinase_dom"/>
</dbReference>
<dbReference type="PROSITE" id="PS50011">
    <property type="entry name" value="PROTEIN_KINASE_DOM"/>
    <property type="match status" value="1"/>
</dbReference>
<evidence type="ECO:0000256" key="17">
    <source>
        <dbReference type="PROSITE-ProRule" id="PRU10141"/>
    </source>
</evidence>
<evidence type="ECO:0000256" key="2">
    <source>
        <dbReference type="ARBA" id="ARBA00004574"/>
    </source>
</evidence>
<dbReference type="GeneID" id="37200523"/>
<accession>A0A395I8U5</accession>
<feature type="binding site" evidence="17">
    <location>
        <position position="34"/>
    </location>
    <ligand>
        <name>ATP</name>
        <dbReference type="ChEBI" id="CHEBI:30616"/>
    </ligand>
</feature>
<dbReference type="RefSeq" id="XP_025553718.1">
    <property type="nucleotide sequence ID" value="XM_025696234.1"/>
</dbReference>
<dbReference type="OrthoDB" id="8596411at2759"/>
<evidence type="ECO:0000256" key="5">
    <source>
        <dbReference type="ARBA" id="ARBA00013948"/>
    </source>
</evidence>
<gene>
    <name evidence="19" type="ORF">BO97DRAFT_412389</name>
</gene>
<protein>
    <recommendedName>
        <fullName evidence="6">EKC/KEOPS complex subunit BUD32</fullName>
        <ecNumber evidence="4">2.7.11.1</ecNumber>
    </recommendedName>
    <alternativeName>
        <fullName evidence="13 14">Atypical Serine/threonine protein kinase BUD32</fullName>
    </alternativeName>
    <alternativeName>
        <fullName evidence="5">EKC/KEOPS complex subunit bud32</fullName>
    </alternativeName>
</protein>
<dbReference type="Pfam" id="PF00069">
    <property type="entry name" value="Pkinase"/>
    <property type="match status" value="1"/>
</dbReference>
<evidence type="ECO:0000256" key="16">
    <source>
        <dbReference type="ARBA" id="ARBA00048679"/>
    </source>
</evidence>
<keyword evidence="9 17" id="KW-0547">Nucleotide-binding</keyword>
<dbReference type="InterPro" id="IPR017441">
    <property type="entry name" value="Protein_kinase_ATP_BS"/>
</dbReference>
<keyword evidence="12" id="KW-0779">Telomere</keyword>
<dbReference type="STRING" id="1450537.A0A395I8U5"/>
<evidence type="ECO:0000256" key="1">
    <source>
        <dbReference type="ARBA" id="ARBA00003747"/>
    </source>
</evidence>
<evidence type="ECO:0000256" key="7">
    <source>
        <dbReference type="ARBA" id="ARBA00022527"/>
    </source>
</evidence>
<evidence type="ECO:0000256" key="9">
    <source>
        <dbReference type="ARBA" id="ARBA00022741"/>
    </source>
</evidence>
<evidence type="ECO:0000256" key="11">
    <source>
        <dbReference type="ARBA" id="ARBA00022840"/>
    </source>
</evidence>
<dbReference type="GO" id="GO:0005829">
    <property type="term" value="C:cytosol"/>
    <property type="evidence" value="ECO:0007669"/>
    <property type="project" value="TreeGrafter"/>
</dbReference>
<comment type="subunit">
    <text evidence="3">Component of the EKC/KEOPS complex composed of at least BUD32, CGI121, GON7, KAE1 and PCC1; the whole complex dimerizes.</text>
</comment>
<evidence type="ECO:0000259" key="18">
    <source>
        <dbReference type="PROSITE" id="PS50011"/>
    </source>
</evidence>
<evidence type="ECO:0000256" key="14">
    <source>
        <dbReference type="ARBA" id="ARBA00033194"/>
    </source>
</evidence>
<comment type="subcellular location">
    <subcellularLocation>
        <location evidence="2">Chromosome</location>
        <location evidence="2">Telomere</location>
    </subcellularLocation>
</comment>
<dbReference type="EMBL" id="KZ824274">
    <property type="protein sequence ID" value="RAL14564.1"/>
    <property type="molecule type" value="Genomic_DNA"/>
</dbReference>
<dbReference type="SUPFAM" id="SSF56112">
    <property type="entry name" value="Protein kinase-like (PK-like)"/>
    <property type="match status" value="1"/>
</dbReference>
<comment type="function">
    <text evidence="1">Component of the EKC/KEOPS complex that is required for the formation of a threonylcarbamoyl group on adenosine at position 37 (t(6)A37) in tRNAs that read codons beginning with adenine. The complex is probably involved in the transfer of the threonylcarbamoyl moiety of threonylcarbamoyl-AMP (TC-AMP) to the N6 group of A37. BUD32 has ATPase activity in the context of the EKC/KEOPS complex and likely plays a supporting role to the catalytic subunit KAE1. The EKC/KEOPS complex also promotes both telomere uncapping and telomere elongation. The complex is required for efficient recruitment of transcriptional coactivators.</text>
</comment>